<feature type="region of interest" description="Disordered" evidence="1">
    <location>
        <begin position="128"/>
        <end position="154"/>
    </location>
</feature>
<sequence length="590" mass="61980">MAAILFAVLLPTVLIGMAAIAVDIGMLYREAGRVQRAADAAALSAVTWMPGNLGQATTTARRIAAVNGYAAGGGTTVEVDEGDVSSQLRVTITTTVDNTFGAAIGSPTAQVTRTALADYTAPAPMGSPCNTFGNEPPSTAGAAQPSGTALPAAPFPNCSSNPQFWAAVEGPGTDKVQGDRYGTMPCSTAENCVPGRNSEYRPEGYFFALRVEPAAVGRSLAVQVYDPAYVETGVACGDIDQRYVADRMSDYTPTAGAARYADATSIYCSGDYNPRASSDPVGQPLDTTFLVRQPNATGDPLKSEVVSGCTQQFEGRRTQVASEELRQWTQPTGSKTRYAGFNPELARVFHQWVELCSFTPTMAGNYYLQVRTNRSPGGTAVTNSNESGRSFDPVVWRDNASAGSRDGNVSTTTGLNSFALRVVPSRADLRDDVAVAGYSRMPVLQNAPSSRARFNLIRALPSARGQYIAFDFFDAADGSTGTGGSVRVIAPPDATGSIRSGPGGSVPGCRGALGDAAYTNLGECTVPVKASTHNGKIQQMVIPLPEDYSCNPATLGGCWFQVETNFSGSNVTDFTTWDANIAGDPVRLIE</sequence>
<evidence type="ECO:0000313" key="3">
    <source>
        <dbReference type="EMBL" id="QVT79005.1"/>
    </source>
</evidence>
<dbReference type="InterPro" id="IPR028087">
    <property type="entry name" value="Tad_N"/>
</dbReference>
<feature type="compositionally biased region" description="Polar residues" evidence="1">
    <location>
        <begin position="128"/>
        <end position="137"/>
    </location>
</feature>
<dbReference type="RefSeq" id="WP_214058509.1">
    <property type="nucleotide sequence ID" value="NZ_BAAAHS010000019.1"/>
</dbReference>
<feature type="domain" description="Putative Flp pilus-assembly TadG-like N-terminal" evidence="2">
    <location>
        <begin position="2"/>
        <end position="46"/>
    </location>
</feature>
<dbReference type="Proteomes" id="UP000679307">
    <property type="component" value="Chromosome"/>
</dbReference>
<name>A0ABX8EES8_9ACTN</name>
<proteinExistence type="predicted"/>
<dbReference type="EMBL" id="CP075371">
    <property type="protein sequence ID" value="QVT79005.1"/>
    <property type="molecule type" value="Genomic_DNA"/>
</dbReference>
<gene>
    <name evidence="3" type="ORF">ENKNEFLB_01385</name>
</gene>
<protein>
    <recommendedName>
        <fullName evidence="2">Putative Flp pilus-assembly TadG-like N-terminal domain-containing protein</fullName>
    </recommendedName>
</protein>
<evidence type="ECO:0000313" key="4">
    <source>
        <dbReference type="Proteomes" id="UP000679307"/>
    </source>
</evidence>
<dbReference type="Pfam" id="PF13400">
    <property type="entry name" value="Tad"/>
    <property type="match status" value="1"/>
</dbReference>
<accession>A0ABX8EES8</accession>
<evidence type="ECO:0000256" key="1">
    <source>
        <dbReference type="SAM" id="MobiDB-lite"/>
    </source>
</evidence>
<organism evidence="3 4">
    <name type="scientific">Nocardioides aquaticus</name>
    <dbReference type="NCBI Taxonomy" id="160826"/>
    <lineage>
        <taxon>Bacteria</taxon>
        <taxon>Bacillati</taxon>
        <taxon>Actinomycetota</taxon>
        <taxon>Actinomycetes</taxon>
        <taxon>Propionibacteriales</taxon>
        <taxon>Nocardioidaceae</taxon>
        <taxon>Nocardioides</taxon>
    </lineage>
</organism>
<evidence type="ECO:0000259" key="2">
    <source>
        <dbReference type="Pfam" id="PF13400"/>
    </source>
</evidence>
<keyword evidence="4" id="KW-1185">Reference proteome</keyword>
<reference evidence="3 4" key="1">
    <citation type="submission" date="2021-05" db="EMBL/GenBank/DDBJ databases">
        <title>Complete genome of Nocardioides aquaticus KCTC 9944T isolated from meromictic and hypersaline Ekho Lake, Antarctica.</title>
        <authorList>
            <person name="Hwang K."/>
            <person name="Kim K.M."/>
            <person name="Choe H."/>
        </authorList>
    </citation>
    <scope>NUCLEOTIDE SEQUENCE [LARGE SCALE GENOMIC DNA]</scope>
    <source>
        <strain evidence="3 4">KCTC 9944</strain>
    </source>
</reference>